<organism evidence="3 4">
    <name type="scientific">Cylicocyclus nassatus</name>
    <name type="common">Nematode worm</name>
    <dbReference type="NCBI Taxonomy" id="53992"/>
    <lineage>
        <taxon>Eukaryota</taxon>
        <taxon>Metazoa</taxon>
        <taxon>Ecdysozoa</taxon>
        <taxon>Nematoda</taxon>
        <taxon>Chromadorea</taxon>
        <taxon>Rhabditida</taxon>
        <taxon>Rhabditina</taxon>
        <taxon>Rhabditomorpha</taxon>
        <taxon>Strongyloidea</taxon>
        <taxon>Strongylidae</taxon>
        <taxon>Cylicocyclus</taxon>
    </lineage>
</organism>
<evidence type="ECO:0000313" key="4">
    <source>
        <dbReference type="Proteomes" id="UP001176961"/>
    </source>
</evidence>
<evidence type="ECO:0000256" key="1">
    <source>
        <dbReference type="SAM" id="MobiDB-lite"/>
    </source>
</evidence>
<reference evidence="3" key="1">
    <citation type="submission" date="2023-07" db="EMBL/GenBank/DDBJ databases">
        <authorList>
            <consortium name="CYATHOMIX"/>
        </authorList>
    </citation>
    <scope>NUCLEOTIDE SEQUENCE</scope>
    <source>
        <strain evidence="3">N/A</strain>
    </source>
</reference>
<comment type="caution">
    <text evidence="3">The sequence shown here is derived from an EMBL/GenBank/DDBJ whole genome shotgun (WGS) entry which is preliminary data.</text>
</comment>
<keyword evidence="2" id="KW-0732">Signal</keyword>
<name>A0AA36GHK5_CYLNA</name>
<evidence type="ECO:0000256" key="2">
    <source>
        <dbReference type="SAM" id="SignalP"/>
    </source>
</evidence>
<keyword evidence="4" id="KW-1185">Reference proteome</keyword>
<accession>A0AA36GHK5</accession>
<feature type="compositionally biased region" description="Basic and acidic residues" evidence="1">
    <location>
        <begin position="89"/>
        <end position="109"/>
    </location>
</feature>
<evidence type="ECO:0000313" key="3">
    <source>
        <dbReference type="EMBL" id="CAJ0591683.1"/>
    </source>
</evidence>
<sequence length="165" mass="18453">MIEQMKLLCMFLSVSSNSFGSVCGEDSRNRSKEDEEKIKKEPDSGDLPRLKDEAEDSGHEVKDEDQVDQDGNFKGTTEDPAHAKPGPSDQKDPNGEDKVDPPSKTERKADKKRKGKEKLTDKVKTPLDQKLADDENFTGIVKTELAKFLLGTEWALVSLLQFRSI</sequence>
<feature type="region of interest" description="Disordered" evidence="1">
    <location>
        <begin position="17"/>
        <end position="122"/>
    </location>
</feature>
<dbReference type="Proteomes" id="UP001176961">
    <property type="component" value="Unassembled WGS sequence"/>
</dbReference>
<dbReference type="EMBL" id="CATQJL010000001">
    <property type="protein sequence ID" value="CAJ0591683.1"/>
    <property type="molecule type" value="Genomic_DNA"/>
</dbReference>
<protein>
    <submittedName>
        <fullName evidence="3">Uncharacterized protein</fullName>
    </submittedName>
</protein>
<dbReference type="AlphaFoldDB" id="A0AA36GHK5"/>
<proteinExistence type="predicted"/>
<feature type="chain" id="PRO_5041329368" evidence="2">
    <location>
        <begin position="25"/>
        <end position="165"/>
    </location>
</feature>
<feature type="signal peptide" evidence="2">
    <location>
        <begin position="1"/>
        <end position="24"/>
    </location>
</feature>
<gene>
    <name evidence="3" type="ORF">CYNAS_LOCUS3666</name>
</gene>
<feature type="compositionally biased region" description="Basic and acidic residues" evidence="1">
    <location>
        <begin position="25"/>
        <end position="64"/>
    </location>
</feature>